<dbReference type="Pfam" id="PF18758">
    <property type="entry name" value="KDZ"/>
    <property type="match status" value="1"/>
</dbReference>
<evidence type="ECO:0000313" key="2">
    <source>
        <dbReference type="EMBL" id="SJK99603.1"/>
    </source>
</evidence>
<reference evidence="3" key="1">
    <citation type="journal article" date="2017" name="Nat. Ecol. Evol.">
        <title>Genome expansion and lineage-specific genetic innovations in the forest pathogenic fungi Armillaria.</title>
        <authorList>
            <person name="Sipos G."/>
            <person name="Prasanna A.N."/>
            <person name="Walter M.C."/>
            <person name="O'Connor E."/>
            <person name="Balint B."/>
            <person name="Krizsan K."/>
            <person name="Kiss B."/>
            <person name="Hess J."/>
            <person name="Varga T."/>
            <person name="Slot J."/>
            <person name="Riley R."/>
            <person name="Boka B."/>
            <person name="Rigling D."/>
            <person name="Barry K."/>
            <person name="Lee J."/>
            <person name="Mihaltcheva S."/>
            <person name="LaButti K."/>
            <person name="Lipzen A."/>
            <person name="Waldron R."/>
            <person name="Moloney N.M."/>
            <person name="Sperisen C."/>
            <person name="Kredics L."/>
            <person name="Vagvoelgyi C."/>
            <person name="Patrignani A."/>
            <person name="Fitzpatrick D."/>
            <person name="Nagy I."/>
            <person name="Doyle S."/>
            <person name="Anderson J.B."/>
            <person name="Grigoriev I.V."/>
            <person name="Gueldener U."/>
            <person name="Muensterkoetter M."/>
            <person name="Nagy L.G."/>
        </authorList>
    </citation>
    <scope>NUCLEOTIDE SEQUENCE [LARGE SCALE GENOMIC DNA]</scope>
    <source>
        <strain evidence="3">C18/9</strain>
    </source>
</reference>
<organism evidence="2 3">
    <name type="scientific">Armillaria ostoyae</name>
    <name type="common">Armillaria root rot fungus</name>
    <dbReference type="NCBI Taxonomy" id="47428"/>
    <lineage>
        <taxon>Eukaryota</taxon>
        <taxon>Fungi</taxon>
        <taxon>Dikarya</taxon>
        <taxon>Basidiomycota</taxon>
        <taxon>Agaricomycotina</taxon>
        <taxon>Agaricomycetes</taxon>
        <taxon>Agaricomycetidae</taxon>
        <taxon>Agaricales</taxon>
        <taxon>Marasmiineae</taxon>
        <taxon>Physalacriaceae</taxon>
        <taxon>Armillaria</taxon>
    </lineage>
</organism>
<evidence type="ECO:0000256" key="1">
    <source>
        <dbReference type="SAM" id="MobiDB-lite"/>
    </source>
</evidence>
<evidence type="ECO:0000313" key="3">
    <source>
        <dbReference type="Proteomes" id="UP000219338"/>
    </source>
</evidence>
<protein>
    <recommendedName>
        <fullName evidence="4">CxC2-like cysteine cluster KDZ transposase-associated domain-containing protein</fullName>
    </recommendedName>
</protein>
<feature type="region of interest" description="Disordered" evidence="1">
    <location>
        <begin position="305"/>
        <end position="333"/>
    </location>
</feature>
<evidence type="ECO:0008006" key="4">
    <source>
        <dbReference type="Google" id="ProtNLM"/>
    </source>
</evidence>
<dbReference type="Proteomes" id="UP000219338">
    <property type="component" value="Unassembled WGS sequence"/>
</dbReference>
<dbReference type="EMBL" id="FUEG01000002">
    <property type="protein sequence ID" value="SJK99603.1"/>
    <property type="molecule type" value="Genomic_DNA"/>
</dbReference>
<name>A0A284QT78_ARMOS</name>
<feature type="region of interest" description="Disordered" evidence="1">
    <location>
        <begin position="254"/>
        <end position="284"/>
    </location>
</feature>
<feature type="compositionally biased region" description="Low complexity" evidence="1">
    <location>
        <begin position="118"/>
        <end position="134"/>
    </location>
</feature>
<accession>A0A284QT78</accession>
<keyword evidence="3" id="KW-1185">Reference proteome</keyword>
<dbReference type="OrthoDB" id="3257768at2759"/>
<feature type="compositionally biased region" description="Basic and acidic residues" evidence="1">
    <location>
        <begin position="872"/>
        <end position="885"/>
    </location>
</feature>
<feature type="compositionally biased region" description="Polar residues" evidence="1">
    <location>
        <begin position="254"/>
        <end position="269"/>
    </location>
</feature>
<feature type="compositionally biased region" description="Acidic residues" evidence="1">
    <location>
        <begin position="305"/>
        <end position="320"/>
    </location>
</feature>
<proteinExistence type="predicted"/>
<gene>
    <name evidence="2" type="ORF">ARMOST_02911</name>
</gene>
<dbReference type="InterPro" id="IPR040521">
    <property type="entry name" value="KDZ"/>
</dbReference>
<feature type="region of interest" description="Disordered" evidence="1">
    <location>
        <begin position="866"/>
        <end position="885"/>
    </location>
</feature>
<dbReference type="STRING" id="47428.A0A284QT78"/>
<dbReference type="AlphaFoldDB" id="A0A284QT78"/>
<sequence>MDDDDDKNVWGLPPRPKRIPQRVFSRGMHHVLKEHLDVYVRAIETEESGDFWVWFMDMWLRLFLQTVTNRWAKEYEASVQECYRRIESRLDLMGGAITKKEVEMYNFMFNIPEYVSEDSASSSGSEGSTDQSLSATDDEENASAVSSEVSRSTSVLAWADDGHDILSTDGKQGKKAKKVGLELRLRAKTRLLYWRAVLPLGSKVDAAEWERIDVDAWVTATGYDELDAQVPVTKQLEETKTTPAPVQLRHTEYNVSSAGRSSRLQTTTIYHKAPPSPSKARSSLHDPVLEEFSGVDLSWLDGPVLEEENSDSDSEEEDQSMDPRALTEDTEVHQDDPHFRDWLPLTWEFLEEMFRDEHPRQFRNSCARCQTRADEATLYRCASCNERFMYCDECMIARHYSNPLHRIQEWTGTFFKRTTLGVLGLVMALGHDPDTCCPSPLRGQLHVLDLEGIQTVHIDYFLSFYRGTPPDGNDISDTRGFPPTVVYVKSVWPPSRFQAFMRMVREWRYLKLLKCMLDKSPRDCKGLTPGKLPIPPRSLAVKCPACPWPGINLEEGWEDDMVNPWKYISNAAWDPCLVNGGSFVVAQESFRKHVVEYGKRIPYDPSDCRDHQAVKLATSKRGAGLATSGVATVDCARHDAKGPGAVTILDHGEESEWIIYFAHECNSQRRSALWFRQTDGEAPERGWSRLNQLAASLKVMGPGGYLNMLDDHIGDYNYRKSALMACTLSMLSSLRLSLCKMFDVGLRLSRHGSKIPPTLSIHLKRLSLVQLTTSKVRLTLAQEEAAEMAKIAAHEIEQDEDFTEEDSEDIFVVRHEVGPSTMILQGVELESDHLMVDAASDWLMQLWALIQWILVRDPAGRRLKPYVQKQSEMPKQKDPRDVGDGRRLDKMPLFLPSACLGRLQQKKKLMDFEFRLREAEAYECLTTMRRLLIYRSHLYKFKDKHVTGQMMSTRARSTVSNVVHNIEEATTRYRKLRGDLVLLAGAINGGKPGWDRQLRELSTTDVRPLEDVLPGETEGRRSMSWIWRVHQHDTDAEETAEALRIEWCKTRACTHRWHEEVILLEEEMKRVKAFFAYEGRTWLANIHARMRQHCIDLWVNVPTWSAAGAVPLSKRGRPWKPKTSNHIVV</sequence>
<feature type="region of interest" description="Disordered" evidence="1">
    <location>
        <begin position="118"/>
        <end position="148"/>
    </location>
</feature>